<dbReference type="Pfam" id="PF01490">
    <property type="entry name" value="Aa_trans"/>
    <property type="match status" value="1"/>
</dbReference>
<comment type="subcellular location">
    <subcellularLocation>
        <location evidence="1">Membrane</location>
        <topology evidence="1">Multi-pass membrane protein</topology>
    </subcellularLocation>
</comment>
<dbReference type="InterPro" id="IPR013057">
    <property type="entry name" value="AA_transpt_TM"/>
</dbReference>
<reference evidence="9 10" key="1">
    <citation type="submission" date="2023-08" db="EMBL/GenBank/DDBJ databases">
        <title>Annotated Genome Sequence of Vanrija albida AlHP1.</title>
        <authorList>
            <person name="Herzog R."/>
        </authorList>
    </citation>
    <scope>NUCLEOTIDE SEQUENCE [LARGE SCALE GENOMIC DNA]</scope>
    <source>
        <strain evidence="9 10">AlHP1</strain>
    </source>
</reference>
<feature type="transmembrane region" description="Helical" evidence="7">
    <location>
        <begin position="357"/>
        <end position="381"/>
    </location>
</feature>
<comment type="similarity">
    <text evidence="2">Belongs to the amino acid/polyamine transporter 2 family.</text>
</comment>
<feature type="domain" description="Amino acid transporter transmembrane" evidence="8">
    <location>
        <begin position="53"/>
        <end position="448"/>
    </location>
</feature>
<keyword evidence="3 7" id="KW-0812">Transmembrane</keyword>
<feature type="compositionally biased region" description="Low complexity" evidence="6">
    <location>
        <begin position="11"/>
        <end position="21"/>
    </location>
</feature>
<keyword evidence="10" id="KW-1185">Reference proteome</keyword>
<organism evidence="9 10">
    <name type="scientific">Vanrija albida</name>
    <dbReference type="NCBI Taxonomy" id="181172"/>
    <lineage>
        <taxon>Eukaryota</taxon>
        <taxon>Fungi</taxon>
        <taxon>Dikarya</taxon>
        <taxon>Basidiomycota</taxon>
        <taxon>Agaricomycotina</taxon>
        <taxon>Tremellomycetes</taxon>
        <taxon>Trichosporonales</taxon>
        <taxon>Trichosporonaceae</taxon>
        <taxon>Vanrija</taxon>
    </lineage>
</organism>
<gene>
    <name evidence="9" type="ORF">Q8F55_005396</name>
</gene>
<evidence type="ECO:0000259" key="8">
    <source>
        <dbReference type="Pfam" id="PF01490"/>
    </source>
</evidence>
<dbReference type="Proteomes" id="UP001565368">
    <property type="component" value="Unassembled WGS sequence"/>
</dbReference>
<evidence type="ECO:0000256" key="3">
    <source>
        <dbReference type="ARBA" id="ARBA00022692"/>
    </source>
</evidence>
<evidence type="ECO:0000256" key="6">
    <source>
        <dbReference type="SAM" id="MobiDB-lite"/>
    </source>
</evidence>
<accession>A0ABR3Q1Q5</accession>
<evidence type="ECO:0000256" key="7">
    <source>
        <dbReference type="SAM" id="Phobius"/>
    </source>
</evidence>
<name>A0ABR3Q1Q5_9TREE</name>
<feature type="transmembrane region" description="Helical" evidence="7">
    <location>
        <begin position="317"/>
        <end position="336"/>
    </location>
</feature>
<sequence length="473" mass="50570">MSFKADVEARASPPSSTATPPNEKSPYTADVYGAEVDAVFGAQGEGHVNYTSMGWIKTAVILTKTQIALGILAMPTALQALGGVPGTLLIVGLGLLTTWSDYVVGLFKRNHPEVYSMSDVGFILFGKTGREFFTAAYALFMIAITGAAFVPISIAFNTITTHATCTVVWAVIGAVGCFAGASIQTLNRVSIIGWIGVGAILTSVLIVTIGVGVQDRPASAPQAPLPWDKDIHAFKKASFWDAINSISTVIFGLCGTPAFFSIMSEMKDQRMYNRSLALCQTLVISTYTVIGVVVYYYCGQYLAAPALGSAGPLLKKVCYGIALPGLFASAILYCHCGAKLIFVRLMRNSEHLTAHSFTHWAVWLGIVGVCTLLAFILAMAIPFFGPLVSLIGALFGTIMCMQSSGWMWLHDNWARRKHSPGLSFWLLAALNWFLIIFGSFIWVAGITAGAISIRDAYASGTVSKPFSCADNSG</sequence>
<dbReference type="GeneID" id="95986439"/>
<dbReference type="RefSeq" id="XP_069208527.1">
    <property type="nucleotide sequence ID" value="XM_069353885.1"/>
</dbReference>
<comment type="caution">
    <text evidence="9">The sequence shown here is derived from an EMBL/GenBank/DDBJ whole genome shotgun (WGS) entry which is preliminary data.</text>
</comment>
<feature type="transmembrane region" description="Helical" evidence="7">
    <location>
        <begin position="132"/>
        <end position="153"/>
    </location>
</feature>
<keyword evidence="4 7" id="KW-1133">Transmembrane helix</keyword>
<dbReference type="EMBL" id="JBBXJM010000004">
    <property type="protein sequence ID" value="KAL1408583.1"/>
    <property type="molecule type" value="Genomic_DNA"/>
</dbReference>
<feature type="transmembrane region" description="Helical" evidence="7">
    <location>
        <begin position="387"/>
        <end position="409"/>
    </location>
</feature>
<evidence type="ECO:0000256" key="2">
    <source>
        <dbReference type="ARBA" id="ARBA00008066"/>
    </source>
</evidence>
<evidence type="ECO:0000256" key="4">
    <source>
        <dbReference type="ARBA" id="ARBA00022989"/>
    </source>
</evidence>
<feature type="region of interest" description="Disordered" evidence="6">
    <location>
        <begin position="1"/>
        <end position="26"/>
    </location>
</feature>
<feature type="transmembrane region" description="Helical" evidence="7">
    <location>
        <begin position="242"/>
        <end position="263"/>
    </location>
</feature>
<protein>
    <recommendedName>
        <fullName evidence="8">Amino acid transporter transmembrane domain-containing protein</fullName>
    </recommendedName>
</protein>
<dbReference type="PANTHER" id="PTHR22950:SF479">
    <property type="entry name" value="AMINO ACID TRANSPORTER (EUROFUNG)-RELATED"/>
    <property type="match status" value="1"/>
</dbReference>
<keyword evidence="5 7" id="KW-0472">Membrane</keyword>
<evidence type="ECO:0000256" key="1">
    <source>
        <dbReference type="ARBA" id="ARBA00004141"/>
    </source>
</evidence>
<evidence type="ECO:0000256" key="5">
    <source>
        <dbReference type="ARBA" id="ARBA00023136"/>
    </source>
</evidence>
<dbReference type="PANTHER" id="PTHR22950">
    <property type="entry name" value="AMINO ACID TRANSPORTER"/>
    <property type="match status" value="1"/>
</dbReference>
<feature type="transmembrane region" description="Helical" evidence="7">
    <location>
        <begin position="159"/>
        <end position="179"/>
    </location>
</feature>
<evidence type="ECO:0000313" key="10">
    <source>
        <dbReference type="Proteomes" id="UP001565368"/>
    </source>
</evidence>
<feature type="transmembrane region" description="Helical" evidence="7">
    <location>
        <begin position="421"/>
        <end position="444"/>
    </location>
</feature>
<proteinExistence type="inferred from homology"/>
<feature type="transmembrane region" description="Helical" evidence="7">
    <location>
        <begin position="191"/>
        <end position="213"/>
    </location>
</feature>
<feature type="transmembrane region" description="Helical" evidence="7">
    <location>
        <begin position="87"/>
        <end position="107"/>
    </location>
</feature>
<evidence type="ECO:0000313" key="9">
    <source>
        <dbReference type="EMBL" id="KAL1408583.1"/>
    </source>
</evidence>
<feature type="transmembrane region" description="Helical" evidence="7">
    <location>
        <begin position="59"/>
        <end position="81"/>
    </location>
</feature>
<feature type="transmembrane region" description="Helical" evidence="7">
    <location>
        <begin position="275"/>
        <end position="297"/>
    </location>
</feature>